<name>U5QDP4_GLOK1</name>
<dbReference type="STRING" id="1183438.GKIL_0780"/>
<protein>
    <submittedName>
        <fullName evidence="1">Uncharacterized protein</fullName>
    </submittedName>
</protein>
<reference evidence="1 2" key="1">
    <citation type="journal article" date="2013" name="PLoS ONE">
        <title>Cultivation and Complete Genome Sequencing of Gloeobacter kilaueensis sp. nov., from a Lava Cave in Kilauea Caldera, Hawai'i.</title>
        <authorList>
            <person name="Saw J.H."/>
            <person name="Schatz M."/>
            <person name="Brown M.V."/>
            <person name="Kunkel D.D."/>
            <person name="Foster J.S."/>
            <person name="Shick H."/>
            <person name="Christensen S."/>
            <person name="Hou S."/>
            <person name="Wan X."/>
            <person name="Donachie S.P."/>
        </authorList>
    </citation>
    <scope>NUCLEOTIDE SEQUENCE [LARGE SCALE GENOMIC DNA]</scope>
    <source>
        <strain evidence="2">JS</strain>
    </source>
</reference>
<dbReference type="Proteomes" id="UP000017396">
    <property type="component" value="Chromosome"/>
</dbReference>
<evidence type="ECO:0000313" key="2">
    <source>
        <dbReference type="Proteomes" id="UP000017396"/>
    </source>
</evidence>
<organism evidence="1 2">
    <name type="scientific">Gloeobacter kilaueensis (strain ATCC BAA-2537 / CCAP 1431/1 / ULC 316 / JS1)</name>
    <dbReference type="NCBI Taxonomy" id="1183438"/>
    <lineage>
        <taxon>Bacteria</taxon>
        <taxon>Bacillati</taxon>
        <taxon>Cyanobacteriota</taxon>
        <taxon>Cyanophyceae</taxon>
        <taxon>Gloeobacterales</taxon>
        <taxon>Gloeobacteraceae</taxon>
        <taxon>Gloeobacter</taxon>
    </lineage>
</organism>
<sequence length="82" mass="9577">MKRADIVALCREHGWSPADVGKMADLLELPPPEERTPEHRALLARRICEDPHIARVRLHWERLYRERTGCDWPGTHQQETAT</sequence>
<dbReference type="EMBL" id="CP003587">
    <property type="protein sequence ID" value="AGY57026.1"/>
    <property type="molecule type" value="Genomic_DNA"/>
</dbReference>
<dbReference type="KEGG" id="glj:GKIL_0780"/>
<evidence type="ECO:0000313" key="1">
    <source>
        <dbReference type="EMBL" id="AGY57026.1"/>
    </source>
</evidence>
<accession>U5QDP4</accession>
<dbReference type="HOGENOM" id="CLU_2553459_0_0_3"/>
<proteinExistence type="predicted"/>
<keyword evidence="2" id="KW-1185">Reference proteome</keyword>
<dbReference type="AlphaFoldDB" id="U5QDP4"/>
<gene>
    <name evidence="1" type="ORF">GKIL_0780</name>
</gene>